<dbReference type="EMBL" id="MT144592">
    <property type="protein sequence ID" value="QJH93849.1"/>
    <property type="molecule type" value="Genomic_DNA"/>
</dbReference>
<gene>
    <name evidence="1" type="ORF">TM448B00141_0035</name>
</gene>
<evidence type="ECO:0000313" key="1">
    <source>
        <dbReference type="EMBL" id="QJH93849.1"/>
    </source>
</evidence>
<sequence>MTTRAAQIECLMAPVHDYRTNAIASGYTVYFYAAGTSTAKNVWTEKEKTNPYTSRTLGSDGTIQVYGDGVYKIVIKDGDGTAVYTWDNVKVQSPNIAVLEKSGTYTATIDDDYILVNTAGGNVTINLYAAASFTHPICIKNIGTNNVVIDPNGAELIEGASTYTIGTQDAAVWLFSNGSAWYVANDVSISATDAVNLVAAFAGAKKLTAKATTIDIETNNEYLRQKNAAGTGYINILMVGAGDIVEVPTVFRFLNSGIHILDTNASHDLVLKAGSDLTADRILTITTGDAARAITLTGNLTANQDVSTAGTPTFVGALLSGLTASQMVFTDASKNLVSGLISGDVAVTGAGVSSIGSAKVTQSMLKTSTGSVSQTTTNANKALPGGEYGFYPQIKSTDGSGVGAYLGSGFTTTSYTTNIYLLPGGTDTAYAQQRYVTASGEVHWIFILIDKATGKRISTWQAPDHPVFGNSGIVQPHFDYNKLKHEIIVVNPPLEIVEEIEKSRRNPDPLEADREWIEVFDELYEIQESKQADWPDIEVTVGLPKIHDGKIVDDWRFMPQGTKIDPIKRVIPKPDYIVPLAIRTKL</sequence>
<organism evidence="1">
    <name type="scientific">viral metagenome</name>
    <dbReference type="NCBI Taxonomy" id="1070528"/>
    <lineage>
        <taxon>unclassified sequences</taxon>
        <taxon>metagenomes</taxon>
        <taxon>organismal metagenomes</taxon>
    </lineage>
</organism>
<protein>
    <submittedName>
        <fullName evidence="1">Uncharacterized protein</fullName>
    </submittedName>
</protein>
<dbReference type="AlphaFoldDB" id="A0A6M3X8A2"/>
<accession>A0A6M3X8A2</accession>
<name>A0A6M3X8A2_9ZZZZ</name>
<proteinExistence type="predicted"/>
<reference evidence="1" key="1">
    <citation type="submission" date="2020-03" db="EMBL/GenBank/DDBJ databases">
        <title>The deep terrestrial virosphere.</title>
        <authorList>
            <person name="Holmfeldt K."/>
            <person name="Nilsson E."/>
            <person name="Simone D."/>
            <person name="Lopez-Fernandez M."/>
            <person name="Wu X."/>
            <person name="de Brujin I."/>
            <person name="Lundin D."/>
            <person name="Andersson A."/>
            <person name="Bertilsson S."/>
            <person name="Dopson M."/>
        </authorList>
    </citation>
    <scope>NUCLEOTIDE SEQUENCE</scope>
    <source>
        <strain evidence="1">TM448B00141</strain>
    </source>
</reference>